<dbReference type="InterPro" id="IPR016039">
    <property type="entry name" value="Thiolase-like"/>
</dbReference>
<dbReference type="Pfam" id="PF08541">
    <property type="entry name" value="ACP_syn_III_C"/>
    <property type="match status" value="1"/>
</dbReference>
<feature type="active site" evidence="9">
    <location>
        <position position="302"/>
    </location>
</feature>
<evidence type="ECO:0000256" key="3">
    <source>
        <dbReference type="ARBA" id="ARBA00022516"/>
    </source>
</evidence>
<keyword evidence="5 9" id="KW-0276">Fatty acid metabolism</keyword>
<dbReference type="PANTHER" id="PTHR34069">
    <property type="entry name" value="3-OXOACYL-[ACYL-CARRIER-PROTEIN] SYNTHASE 3"/>
    <property type="match status" value="1"/>
</dbReference>
<accession>A0ABV6N6Z7</accession>
<feature type="region of interest" description="ACP-binding" evidence="9">
    <location>
        <begin position="273"/>
        <end position="277"/>
    </location>
</feature>
<evidence type="ECO:0000256" key="4">
    <source>
        <dbReference type="ARBA" id="ARBA00022679"/>
    </source>
</evidence>
<dbReference type="InterPro" id="IPR013747">
    <property type="entry name" value="ACP_syn_III_C"/>
</dbReference>
<evidence type="ECO:0000256" key="5">
    <source>
        <dbReference type="ARBA" id="ARBA00022832"/>
    </source>
</evidence>
<reference evidence="12 13" key="1">
    <citation type="submission" date="2024-09" db="EMBL/GenBank/DDBJ databases">
        <authorList>
            <person name="Sun Q."/>
            <person name="Mori K."/>
        </authorList>
    </citation>
    <scope>NUCLEOTIDE SEQUENCE [LARGE SCALE GENOMIC DNA]</scope>
    <source>
        <strain evidence="12 13">TBRC 1432</strain>
    </source>
</reference>
<proteinExistence type="inferred from homology"/>
<evidence type="ECO:0000313" key="13">
    <source>
        <dbReference type="Proteomes" id="UP001589810"/>
    </source>
</evidence>
<feature type="active site" evidence="9">
    <location>
        <position position="272"/>
    </location>
</feature>
<comment type="pathway">
    <text evidence="9">Lipid metabolism; fatty acid biosynthesis.</text>
</comment>
<keyword evidence="4 9" id="KW-0808">Transferase</keyword>
<evidence type="ECO:0000256" key="8">
    <source>
        <dbReference type="ARBA" id="ARBA00023315"/>
    </source>
</evidence>
<dbReference type="HAMAP" id="MF_01815">
    <property type="entry name" value="FabH"/>
    <property type="match status" value="1"/>
</dbReference>
<dbReference type="RefSeq" id="WP_273937849.1">
    <property type="nucleotide sequence ID" value="NZ_CP097263.1"/>
</dbReference>
<dbReference type="NCBIfam" id="NF006829">
    <property type="entry name" value="PRK09352.1"/>
    <property type="match status" value="1"/>
</dbReference>
<dbReference type="Pfam" id="PF08545">
    <property type="entry name" value="ACP_syn_III"/>
    <property type="match status" value="1"/>
</dbReference>
<keyword evidence="3 9" id="KW-0444">Lipid biosynthesis</keyword>
<keyword evidence="9" id="KW-0511">Multifunctional enzyme</keyword>
<keyword evidence="8 9" id="KW-0012">Acyltransferase</keyword>
<evidence type="ECO:0000259" key="11">
    <source>
        <dbReference type="Pfam" id="PF08545"/>
    </source>
</evidence>
<comment type="function">
    <text evidence="9">Catalyzes the condensation reaction of fatty acid synthesis by the addition to an acyl acceptor of two carbons from malonyl-ACP. Catalyzes the first condensation reaction which initiates fatty acid synthesis and may therefore play a role in governing the total rate of fatty acid production. Possesses both acetoacetyl-ACP synthase and acetyl transacylase activities. Its substrate specificity determines the biosynthesis of branched-chain and/or straight-chain of fatty acids.</text>
</comment>
<evidence type="ECO:0000256" key="9">
    <source>
        <dbReference type="HAMAP-Rule" id="MF_01815"/>
    </source>
</evidence>
<evidence type="ECO:0000313" key="12">
    <source>
        <dbReference type="EMBL" id="MFC0548308.1"/>
    </source>
</evidence>
<evidence type="ECO:0000256" key="7">
    <source>
        <dbReference type="ARBA" id="ARBA00023160"/>
    </source>
</evidence>
<dbReference type="Gene3D" id="3.40.47.10">
    <property type="match status" value="1"/>
</dbReference>
<evidence type="ECO:0000256" key="2">
    <source>
        <dbReference type="ARBA" id="ARBA00022490"/>
    </source>
</evidence>
<feature type="domain" description="Beta-ketoacyl-[acyl-carrier-protein] synthase III N-terminal" evidence="11">
    <location>
        <begin position="127"/>
        <end position="207"/>
    </location>
</feature>
<dbReference type="InterPro" id="IPR013751">
    <property type="entry name" value="ACP_syn_III_N"/>
</dbReference>
<organism evidence="12 13">
    <name type="scientific">Kutzneria chonburiensis</name>
    <dbReference type="NCBI Taxonomy" id="1483604"/>
    <lineage>
        <taxon>Bacteria</taxon>
        <taxon>Bacillati</taxon>
        <taxon>Actinomycetota</taxon>
        <taxon>Actinomycetes</taxon>
        <taxon>Pseudonocardiales</taxon>
        <taxon>Pseudonocardiaceae</taxon>
        <taxon>Kutzneria</taxon>
    </lineage>
</organism>
<comment type="caution">
    <text evidence="12">The sequence shown here is derived from an EMBL/GenBank/DDBJ whole genome shotgun (WGS) entry which is preliminary data.</text>
</comment>
<gene>
    <name evidence="9" type="primary">fabH</name>
    <name evidence="12" type="ORF">ACFFH7_42840</name>
</gene>
<evidence type="ECO:0000256" key="1">
    <source>
        <dbReference type="ARBA" id="ARBA00008642"/>
    </source>
</evidence>
<name>A0ABV6N6Z7_9PSEU</name>
<protein>
    <recommendedName>
        <fullName evidence="9">Beta-ketoacyl-[acyl-carrier-protein] synthase III</fullName>
        <shortName evidence="9">Beta-ketoacyl-ACP synthase III</shortName>
        <shortName evidence="9">KAS III</shortName>
        <ecNumber evidence="9">2.3.1.180</ecNumber>
    </recommendedName>
    <alternativeName>
        <fullName evidence="9">3-oxoacyl-[acyl-carrier-protein] synthase 3</fullName>
    </alternativeName>
    <alternativeName>
        <fullName evidence="9">3-oxoacyl-[acyl-carrier-protein] synthase III</fullName>
    </alternativeName>
</protein>
<keyword evidence="7 9" id="KW-0275">Fatty acid biosynthesis</keyword>
<feature type="domain" description="Beta-ketoacyl-[acyl-carrier-protein] synthase III C-terminal" evidence="10">
    <location>
        <begin position="256"/>
        <end position="345"/>
    </location>
</feature>
<dbReference type="NCBIfam" id="TIGR00747">
    <property type="entry name" value="fabH"/>
    <property type="match status" value="1"/>
</dbReference>
<dbReference type="EMBL" id="JBHLUD010000015">
    <property type="protein sequence ID" value="MFC0548308.1"/>
    <property type="molecule type" value="Genomic_DNA"/>
</dbReference>
<evidence type="ECO:0000259" key="10">
    <source>
        <dbReference type="Pfam" id="PF08541"/>
    </source>
</evidence>
<comment type="subcellular location">
    <subcellularLocation>
        <location evidence="9">Cytoplasm</location>
    </subcellularLocation>
</comment>
<dbReference type="Proteomes" id="UP001589810">
    <property type="component" value="Unassembled WGS sequence"/>
</dbReference>
<dbReference type="CDD" id="cd00830">
    <property type="entry name" value="KAS_III"/>
    <property type="match status" value="1"/>
</dbReference>
<keyword evidence="6 9" id="KW-0443">Lipid metabolism</keyword>
<dbReference type="SUPFAM" id="SSF53901">
    <property type="entry name" value="Thiolase-like"/>
    <property type="match status" value="1"/>
</dbReference>
<comment type="domain">
    <text evidence="9">The last Arg residue of the ACP-binding site is essential for the weak association between ACP/AcpP and FabH.</text>
</comment>
<keyword evidence="13" id="KW-1185">Reference proteome</keyword>
<dbReference type="EC" id="2.3.1.180" evidence="9"/>
<keyword evidence="2 9" id="KW-0963">Cytoplasm</keyword>
<dbReference type="PANTHER" id="PTHR34069:SF2">
    <property type="entry name" value="BETA-KETOACYL-[ACYL-CARRIER-PROTEIN] SYNTHASE III"/>
    <property type="match status" value="1"/>
</dbReference>
<evidence type="ECO:0000256" key="6">
    <source>
        <dbReference type="ARBA" id="ARBA00023098"/>
    </source>
</evidence>
<feature type="active site" evidence="9">
    <location>
        <position position="133"/>
    </location>
</feature>
<dbReference type="InterPro" id="IPR004655">
    <property type="entry name" value="FabH"/>
</dbReference>
<comment type="similarity">
    <text evidence="1 9">Belongs to the thiolase-like superfamily. FabH family.</text>
</comment>
<comment type="catalytic activity">
    <reaction evidence="9">
        <text>malonyl-[ACP] + acetyl-CoA + H(+) = 3-oxobutanoyl-[ACP] + CO2 + CoA</text>
        <dbReference type="Rhea" id="RHEA:12080"/>
        <dbReference type="Rhea" id="RHEA-COMP:9623"/>
        <dbReference type="Rhea" id="RHEA-COMP:9625"/>
        <dbReference type="ChEBI" id="CHEBI:15378"/>
        <dbReference type="ChEBI" id="CHEBI:16526"/>
        <dbReference type="ChEBI" id="CHEBI:57287"/>
        <dbReference type="ChEBI" id="CHEBI:57288"/>
        <dbReference type="ChEBI" id="CHEBI:78449"/>
        <dbReference type="ChEBI" id="CHEBI:78450"/>
        <dbReference type="EC" id="2.3.1.180"/>
    </reaction>
</comment>
<dbReference type="GO" id="GO:0033818">
    <property type="term" value="F:beta-ketoacyl-acyl-carrier-protein synthase III activity"/>
    <property type="evidence" value="ECO:0007669"/>
    <property type="project" value="UniProtKB-EC"/>
</dbReference>
<comment type="subunit">
    <text evidence="9">Homodimer.</text>
</comment>
<sequence>MRELVSVEHAGGGLTTRSVGEQRVAVVAGIAGHVPEQVLTNGDLITRFDTSDEWIRSRTGIGERRVARPGEATSDLAVQAGSAALASVAAIEPIDLVILATSTPDHPCPATAPAVAARLGLKGVAAFDVGAVCSGFVYGLAVAQGMIAGGVVKSALLIGADVFSTILNPADRSTNAVFGDGAGAMVLRAGESDELGAVHAIDLGSDGDLADLITVRAGGSREPTAEHGADRWFSMQGQAVYRHAVLRMTESSRKVLAAKGWRPDDVDRLVAHQANARILATVGAELGVAPNRVYSNISTVGNTVAASIPLALADAHAQGQLAAGDRLLLTAFGGGATWGSVTLTWPHLR</sequence>